<evidence type="ECO:0000313" key="4">
    <source>
        <dbReference type="Proteomes" id="UP000019373"/>
    </source>
</evidence>
<evidence type="ECO:0000256" key="1">
    <source>
        <dbReference type="SAM" id="MobiDB-lite"/>
    </source>
</evidence>
<dbReference type="OMA" id="HVHSENP"/>
<reference evidence="4" key="1">
    <citation type="journal article" date="2014" name="BMC Genomics">
        <title>Genome characteristics reveal the impact of lichenization on lichen-forming fungus Endocarpon pusillum Hedwig (Verrucariales, Ascomycota).</title>
        <authorList>
            <person name="Wang Y.-Y."/>
            <person name="Liu B."/>
            <person name="Zhang X.-Y."/>
            <person name="Zhou Q.-M."/>
            <person name="Zhang T."/>
            <person name="Li H."/>
            <person name="Yu Y.-F."/>
            <person name="Zhang X.-L."/>
            <person name="Hao X.-Y."/>
            <person name="Wang M."/>
            <person name="Wang L."/>
            <person name="Wei J.-C."/>
        </authorList>
    </citation>
    <scope>NUCLEOTIDE SEQUENCE [LARGE SCALE GENOMIC DNA]</scope>
    <source>
        <strain evidence="4">Z07020 / HMAS-L-300199</strain>
    </source>
</reference>
<dbReference type="EMBL" id="KE720681">
    <property type="protein sequence ID" value="ERF76925.1"/>
    <property type="molecule type" value="Genomic_DNA"/>
</dbReference>
<feature type="signal peptide" evidence="2">
    <location>
        <begin position="1"/>
        <end position="18"/>
    </location>
</feature>
<organism evidence="3 4">
    <name type="scientific">Endocarpon pusillum (strain Z07020 / HMAS-L-300199)</name>
    <name type="common">Lichen-forming fungus</name>
    <dbReference type="NCBI Taxonomy" id="1263415"/>
    <lineage>
        <taxon>Eukaryota</taxon>
        <taxon>Fungi</taxon>
        <taxon>Dikarya</taxon>
        <taxon>Ascomycota</taxon>
        <taxon>Pezizomycotina</taxon>
        <taxon>Eurotiomycetes</taxon>
        <taxon>Chaetothyriomycetidae</taxon>
        <taxon>Verrucariales</taxon>
        <taxon>Verrucariaceae</taxon>
        <taxon>Endocarpon</taxon>
    </lineage>
</organism>
<feature type="chain" id="PRO_5004611235" evidence="2">
    <location>
        <begin position="19"/>
        <end position="310"/>
    </location>
</feature>
<feature type="region of interest" description="Disordered" evidence="1">
    <location>
        <begin position="18"/>
        <end position="40"/>
    </location>
</feature>
<protein>
    <submittedName>
        <fullName evidence="3">Uncharacterized protein</fullName>
    </submittedName>
</protein>
<dbReference type="GeneID" id="19237689"/>
<dbReference type="AlphaFoldDB" id="U1I111"/>
<name>U1I111_ENDPU</name>
<feature type="compositionally biased region" description="Low complexity" evidence="1">
    <location>
        <begin position="161"/>
        <end position="178"/>
    </location>
</feature>
<feature type="region of interest" description="Disordered" evidence="1">
    <location>
        <begin position="96"/>
        <end position="188"/>
    </location>
</feature>
<dbReference type="RefSeq" id="XP_007785750.1">
    <property type="nucleotide sequence ID" value="XM_007787560.1"/>
</dbReference>
<dbReference type="eggNOG" id="ENOG502SURR">
    <property type="taxonomic scope" value="Eukaryota"/>
</dbReference>
<gene>
    <name evidence="3" type="ORF">EPUS_02637</name>
</gene>
<dbReference type="Proteomes" id="UP000019373">
    <property type="component" value="Unassembled WGS sequence"/>
</dbReference>
<accession>U1I111</accession>
<proteinExistence type="predicted"/>
<dbReference type="HOGENOM" id="CLU_1102799_0_0_1"/>
<keyword evidence="2" id="KW-0732">Signal</keyword>
<dbReference type="OrthoDB" id="5427732at2759"/>
<sequence length="310" mass="32284">MFLPQTLVLSTLFLSALSSPTRPDQQQQQQRHEQEAAPTHGPARLEEFQALLAEVDESSIHSALHLWSSKFKDGVFSHDRKTPPLATSLLHIAKRQSNNNTTTAPSSPEPSTASPTESDSPTSQSDSPSPSSDSPSSPSATEETQSPAPPPQTSDGVILPVSSRTTATRAPTTQAVPVSTPPSATPIATTDGRVVFSVSAAAGSSGNSGNSGSSSGTVAGGLVTVEASSELVSFSPSSSTVLSTFTLPDGRLSTQTSVTVVDAPVTGGGLGAHQPRPVPVEAAIPVYKRAWQARPEAYGRRSWLWLAARW</sequence>
<feature type="compositionally biased region" description="Low complexity" evidence="1">
    <location>
        <begin position="97"/>
        <end position="146"/>
    </location>
</feature>
<evidence type="ECO:0000256" key="2">
    <source>
        <dbReference type="SAM" id="SignalP"/>
    </source>
</evidence>
<evidence type="ECO:0000313" key="3">
    <source>
        <dbReference type="EMBL" id="ERF76925.1"/>
    </source>
</evidence>
<keyword evidence="4" id="KW-1185">Reference proteome</keyword>